<keyword evidence="4" id="KW-1185">Reference proteome</keyword>
<sequence length="215" mass="22825">MESGLESDGNTSQSVTGNETIDLPAPRTESAASVEEAIAGRRSVREYTKEPITLQEVSQLLWAAQGITSPEGHRTAPSAGALYPLEVYVVAGSVGDLPAGIYRYIPAEHRLAPIRPGDLRSELAEAAIGQESVRDAAANIVIAGVYERTTGKYGERGIRYVHIEAGHAAENIYLQAESLGLGTVIIGAFEDAALRRILGMAENETPLAVMPVGRT</sequence>
<dbReference type="InterPro" id="IPR029479">
    <property type="entry name" value="Nitroreductase"/>
</dbReference>
<comment type="caution">
    <text evidence="3">The sequence shown here is derived from an EMBL/GenBank/DDBJ whole genome shotgun (WGS) entry which is preliminary data.</text>
</comment>
<evidence type="ECO:0000313" key="3">
    <source>
        <dbReference type="EMBL" id="RXE57464.1"/>
    </source>
</evidence>
<dbReference type="PANTHER" id="PTHR43745">
    <property type="entry name" value="NITROREDUCTASE MJ1384-RELATED"/>
    <property type="match status" value="1"/>
</dbReference>
<accession>A0A498H7J2</accession>
<dbReference type="InterPro" id="IPR052544">
    <property type="entry name" value="Bacteriocin_Proc_Enz"/>
</dbReference>
<gene>
    <name evidence="3" type="ORF">ABH15_03595</name>
</gene>
<dbReference type="SUPFAM" id="SSF55469">
    <property type="entry name" value="FMN-dependent nitroreductase-like"/>
    <property type="match status" value="1"/>
</dbReference>
<dbReference type="AlphaFoldDB" id="A0A498H7J2"/>
<evidence type="ECO:0000259" key="2">
    <source>
        <dbReference type="Pfam" id="PF00881"/>
    </source>
</evidence>
<dbReference type="InterPro" id="IPR020051">
    <property type="entry name" value="SagB-type_dehydrogenase"/>
</dbReference>
<dbReference type="InterPro" id="IPR000415">
    <property type="entry name" value="Nitroreductase-like"/>
</dbReference>
<dbReference type="PANTHER" id="PTHR43745:SF2">
    <property type="entry name" value="NITROREDUCTASE MJ1384-RELATED"/>
    <property type="match status" value="1"/>
</dbReference>
<feature type="domain" description="Nitroreductase" evidence="2">
    <location>
        <begin position="38"/>
        <end position="214"/>
    </location>
</feature>
<proteinExistence type="predicted"/>
<organism evidence="3 4">
    <name type="scientific">Methanoculleus taiwanensis</name>
    <dbReference type="NCBI Taxonomy" id="1550565"/>
    <lineage>
        <taxon>Archaea</taxon>
        <taxon>Methanobacteriati</taxon>
        <taxon>Methanobacteriota</taxon>
        <taxon>Stenosarchaea group</taxon>
        <taxon>Methanomicrobia</taxon>
        <taxon>Methanomicrobiales</taxon>
        <taxon>Methanomicrobiaceae</taxon>
        <taxon>Methanoculleus</taxon>
    </lineage>
</organism>
<feature type="compositionally biased region" description="Polar residues" evidence="1">
    <location>
        <begin position="8"/>
        <end position="19"/>
    </location>
</feature>
<evidence type="ECO:0000313" key="4">
    <source>
        <dbReference type="Proteomes" id="UP000290932"/>
    </source>
</evidence>
<dbReference type="NCBIfam" id="TIGR03605">
    <property type="entry name" value="antibiot_sagB"/>
    <property type="match status" value="1"/>
</dbReference>
<dbReference type="Pfam" id="PF00881">
    <property type="entry name" value="Nitroreductase"/>
    <property type="match status" value="1"/>
</dbReference>
<reference evidence="3 4" key="1">
    <citation type="journal article" date="2015" name="Int. J. Syst. Evol. Microbiol.">
        <title>Methanoculleus taiwanensis sp. nov., a methanogen isolated from deep marine sediment at the deformation front area near Taiwan.</title>
        <authorList>
            <person name="Weng C.Y."/>
            <person name="Chen S.C."/>
            <person name="Lai M.C."/>
            <person name="Wu S.Y."/>
            <person name="Lin S."/>
            <person name="Yang T.F."/>
            <person name="Chen P.C."/>
        </authorList>
    </citation>
    <scope>NUCLEOTIDE SEQUENCE [LARGE SCALE GENOMIC DNA]</scope>
    <source>
        <strain evidence="3 4">CYW4</strain>
    </source>
</reference>
<feature type="region of interest" description="Disordered" evidence="1">
    <location>
        <begin position="1"/>
        <end position="33"/>
    </location>
</feature>
<dbReference type="Proteomes" id="UP000290932">
    <property type="component" value="Unassembled WGS sequence"/>
</dbReference>
<protein>
    <submittedName>
        <fullName evidence="3">Nitroreductase</fullName>
    </submittedName>
</protein>
<dbReference type="Gene3D" id="3.40.109.10">
    <property type="entry name" value="NADH Oxidase"/>
    <property type="match status" value="1"/>
</dbReference>
<dbReference type="EMBL" id="LHQS01000001">
    <property type="protein sequence ID" value="RXE57464.1"/>
    <property type="molecule type" value="Genomic_DNA"/>
</dbReference>
<name>A0A498H7J2_9EURY</name>
<dbReference type="CDD" id="cd02142">
    <property type="entry name" value="McbC_SagB-like_oxidoreductase"/>
    <property type="match status" value="1"/>
</dbReference>
<dbReference type="GO" id="GO:0016491">
    <property type="term" value="F:oxidoreductase activity"/>
    <property type="evidence" value="ECO:0007669"/>
    <property type="project" value="InterPro"/>
</dbReference>
<evidence type="ECO:0000256" key="1">
    <source>
        <dbReference type="SAM" id="MobiDB-lite"/>
    </source>
</evidence>